<dbReference type="GO" id="GO:0005524">
    <property type="term" value="F:ATP binding"/>
    <property type="evidence" value="ECO:0007669"/>
    <property type="project" value="UniProtKB-UniRule"/>
</dbReference>
<dbReference type="GO" id="GO:0002161">
    <property type="term" value="F:aminoacyl-tRNA deacylase activity"/>
    <property type="evidence" value="ECO:0007669"/>
    <property type="project" value="InterPro"/>
</dbReference>
<keyword evidence="3 9" id="KW-0436">Ligase</keyword>
<feature type="domain" description="Methionyl/Leucyl tRNA synthetase" evidence="13">
    <location>
        <begin position="78"/>
        <end position="211"/>
    </location>
</feature>
<evidence type="ECO:0000256" key="3">
    <source>
        <dbReference type="ARBA" id="ARBA00022598"/>
    </source>
</evidence>
<evidence type="ECO:0000256" key="5">
    <source>
        <dbReference type="ARBA" id="ARBA00022840"/>
    </source>
</evidence>
<reference evidence="15 16" key="1">
    <citation type="journal article" date="2015" name="Nature">
        <title>rRNA introns, odd ribosomes, and small enigmatic genomes across a large radiation of phyla.</title>
        <authorList>
            <person name="Brown C.T."/>
            <person name="Hug L.A."/>
            <person name="Thomas B.C."/>
            <person name="Sharon I."/>
            <person name="Castelle C.J."/>
            <person name="Singh A."/>
            <person name="Wilkins M.J."/>
            <person name="Williams K.H."/>
            <person name="Banfield J.F."/>
        </authorList>
    </citation>
    <scope>NUCLEOTIDE SEQUENCE [LARGE SCALE GENOMIC DNA]</scope>
</reference>
<evidence type="ECO:0000256" key="7">
    <source>
        <dbReference type="ARBA" id="ARBA00023146"/>
    </source>
</evidence>
<accession>A0A0G0K8V7</accession>
<dbReference type="FunFam" id="3.40.50.620:FF:000060">
    <property type="entry name" value="Leucine--tRNA ligase"/>
    <property type="match status" value="1"/>
</dbReference>
<feature type="domain" description="Aminoacyl-tRNA synthetase class Ia" evidence="11">
    <location>
        <begin position="452"/>
        <end position="644"/>
    </location>
</feature>
<dbReference type="EC" id="6.1.1.4" evidence="9"/>
<dbReference type="GO" id="GO:0005829">
    <property type="term" value="C:cytosol"/>
    <property type="evidence" value="ECO:0007669"/>
    <property type="project" value="TreeGrafter"/>
</dbReference>
<dbReference type="NCBIfam" id="TIGR00396">
    <property type="entry name" value="leuS_bact"/>
    <property type="match status" value="1"/>
</dbReference>
<proteinExistence type="inferred from homology"/>
<dbReference type="Pfam" id="PF13603">
    <property type="entry name" value="tRNA-synt_1_2"/>
    <property type="match status" value="1"/>
</dbReference>
<keyword evidence="7 9" id="KW-0030">Aminoacyl-tRNA synthetase</keyword>
<comment type="similarity">
    <text evidence="1 9 10">Belongs to the class-I aminoacyl-tRNA synthetase family.</text>
</comment>
<evidence type="ECO:0000256" key="6">
    <source>
        <dbReference type="ARBA" id="ARBA00022917"/>
    </source>
</evidence>
<dbReference type="InterPro" id="IPR014729">
    <property type="entry name" value="Rossmann-like_a/b/a_fold"/>
</dbReference>
<dbReference type="Gene3D" id="1.10.730.10">
    <property type="entry name" value="Isoleucyl-tRNA Synthetase, Domain 1"/>
    <property type="match status" value="2"/>
</dbReference>
<feature type="binding site" evidence="9">
    <location>
        <position position="621"/>
    </location>
    <ligand>
        <name>ATP</name>
        <dbReference type="ChEBI" id="CHEBI:30616"/>
    </ligand>
</feature>
<dbReference type="SUPFAM" id="SSF50677">
    <property type="entry name" value="ValRS/IleRS/LeuRS editing domain"/>
    <property type="match status" value="1"/>
</dbReference>
<organism evidence="15 16">
    <name type="scientific">Candidatus Woesebacteria bacterium GW2011_GWA1_37_8</name>
    <dbReference type="NCBI Taxonomy" id="1618546"/>
    <lineage>
        <taxon>Bacteria</taxon>
        <taxon>Candidatus Woeseibacteriota</taxon>
    </lineage>
</organism>
<sequence>MLFVNNLSKEYNHFSFMNKKSASNRLSNLHDKTHNRSNQTSFNHREIEKVWQKKWEENKLYYASDASDKKKFYQLIEFPYPSGAGLHVGHVRSWTGMDAYSRKKRMEGYNVLYPIGWDAFGLPTENYAIKMGVHPSIITSKNIENFKRQIKSLGISFDWSREINTSDPMYYKWTQWIFLKLYEQGLAYQSETYVNWCPYCKTNLADEEVLANGTHERCGNLTEKRLQKQWLLRITKYAERLINDLEKVNFSPSIRDQQINWIGRKSGAEIVFQLKGKSDKIKVFTTRPDTIFGVTFMVVSPEYAEKYLVNLITEDNKNEVIEYISKSLQKTLIERDNIKKEKTGVFTGIYAINPASDIEVPIYVADYVLSDYGTGAVMGVPAHDERDFAFAKKHSIEIIEVVDGAKEKDSAFSGSGKLINSGDWNGIKVPENLSKIISDIEKQGWGKAEAIYHLHDWVFSRQHYWGEPIPIIHCSDCGAVAVSEKDLPVELPYLEKYKPSGTGESPLADATEWLNVACPRCGKQARRETDTMPNWAGSNWYYIRYTDPSNNKEIAAKDKMKHWLPVDFYQGGVEHITLHLLYSRFIYKFLYDIGVVPTDEPYKKRRSHGIVLGPDGRKMSKSYGNVINPDEIVEKFGADTIRLYEMFIGPFENTVAWSYESLEGCSRFLGKLWRAFNTKVEEKTSNILSIKLNQTIKKVDTDVEELKYNTIVASLMELLNVWDDEESLSHDDAKKLCCLIAPFSPHLAEEVWVNVLGEKFSVHQAPWPKHDPKLVIEQTITIPIQVNGKLRSTIEVGREKADDKKTILELAKSDEKVKKWIERKEIKKEIYIEGKLVNFVVN</sequence>
<evidence type="ECO:0000256" key="9">
    <source>
        <dbReference type="HAMAP-Rule" id="MF_00049"/>
    </source>
</evidence>
<dbReference type="InterPro" id="IPR013155">
    <property type="entry name" value="M/V/L/I-tRNA-synth_anticd-bd"/>
</dbReference>
<protein>
    <recommendedName>
        <fullName evidence="9">Leucine--tRNA ligase</fullName>
        <ecNumber evidence="9">6.1.1.4</ecNumber>
    </recommendedName>
    <alternativeName>
        <fullName evidence="9">Leucyl-tRNA synthetase</fullName>
        <shortName evidence="9">LeuRS</shortName>
    </alternativeName>
</protein>
<name>A0A0G0K8V7_9BACT</name>
<evidence type="ECO:0000256" key="1">
    <source>
        <dbReference type="ARBA" id="ARBA00005594"/>
    </source>
</evidence>
<comment type="catalytic activity">
    <reaction evidence="8 9">
        <text>tRNA(Leu) + L-leucine + ATP = L-leucyl-tRNA(Leu) + AMP + diphosphate</text>
        <dbReference type="Rhea" id="RHEA:11688"/>
        <dbReference type="Rhea" id="RHEA-COMP:9613"/>
        <dbReference type="Rhea" id="RHEA-COMP:9622"/>
        <dbReference type="ChEBI" id="CHEBI:30616"/>
        <dbReference type="ChEBI" id="CHEBI:33019"/>
        <dbReference type="ChEBI" id="CHEBI:57427"/>
        <dbReference type="ChEBI" id="CHEBI:78442"/>
        <dbReference type="ChEBI" id="CHEBI:78494"/>
        <dbReference type="ChEBI" id="CHEBI:456215"/>
        <dbReference type="EC" id="6.1.1.4"/>
    </reaction>
</comment>
<dbReference type="CDD" id="cd07958">
    <property type="entry name" value="Anticodon_Ia_Leu_BEm"/>
    <property type="match status" value="1"/>
</dbReference>
<dbReference type="Gene3D" id="3.40.50.620">
    <property type="entry name" value="HUPs"/>
    <property type="match status" value="2"/>
</dbReference>
<dbReference type="PRINTS" id="PR00985">
    <property type="entry name" value="TRNASYNTHLEU"/>
</dbReference>
<evidence type="ECO:0000259" key="14">
    <source>
        <dbReference type="Pfam" id="PF13603"/>
    </source>
</evidence>
<dbReference type="InterPro" id="IPR009080">
    <property type="entry name" value="tRNAsynth_Ia_anticodon-bd"/>
</dbReference>
<dbReference type="InterPro" id="IPR001412">
    <property type="entry name" value="aa-tRNA-synth_I_CS"/>
</dbReference>
<dbReference type="PANTHER" id="PTHR43740:SF2">
    <property type="entry name" value="LEUCINE--TRNA LIGASE, MITOCHONDRIAL"/>
    <property type="match status" value="1"/>
</dbReference>
<evidence type="ECO:0000313" key="15">
    <source>
        <dbReference type="EMBL" id="KKQ45559.1"/>
    </source>
</evidence>
<dbReference type="PATRIC" id="fig|1618546.3.peg.419"/>
<evidence type="ECO:0000256" key="10">
    <source>
        <dbReference type="RuleBase" id="RU363035"/>
    </source>
</evidence>
<gene>
    <name evidence="9" type="primary">leuS</name>
    <name evidence="15" type="ORF">US62_C0013G0012</name>
</gene>
<keyword evidence="6 9" id="KW-0648">Protein biosynthesis</keyword>
<dbReference type="FunFam" id="1.10.730.10:FF:000002">
    <property type="entry name" value="Leucine--tRNA ligase"/>
    <property type="match status" value="1"/>
</dbReference>
<dbReference type="Gene3D" id="3.10.20.590">
    <property type="match status" value="1"/>
</dbReference>
<dbReference type="InterPro" id="IPR025709">
    <property type="entry name" value="Leu_tRNA-synth_edit"/>
</dbReference>
<keyword evidence="5 9" id="KW-0067">ATP-binding</keyword>
<keyword evidence="2 9" id="KW-0963">Cytoplasm</keyword>
<comment type="subcellular location">
    <subcellularLocation>
        <location evidence="9">Cytoplasm</location>
    </subcellularLocation>
</comment>
<dbReference type="FunFam" id="3.40.50.620:FF:000056">
    <property type="entry name" value="Leucine--tRNA ligase"/>
    <property type="match status" value="1"/>
</dbReference>
<dbReference type="Pfam" id="PF00133">
    <property type="entry name" value="tRNA-synt_1"/>
    <property type="match status" value="1"/>
</dbReference>
<dbReference type="InterPro" id="IPR015413">
    <property type="entry name" value="Methionyl/Leucyl_tRNA_Synth"/>
</dbReference>
<dbReference type="SUPFAM" id="SSF52374">
    <property type="entry name" value="Nucleotidylyl transferase"/>
    <property type="match status" value="1"/>
</dbReference>
<comment type="caution">
    <text evidence="15">The sequence shown here is derived from an EMBL/GenBank/DDBJ whole genome shotgun (WGS) entry which is preliminary data.</text>
</comment>
<dbReference type="SUPFAM" id="SSF47323">
    <property type="entry name" value="Anticodon-binding domain of a subclass of class I aminoacyl-tRNA synthetases"/>
    <property type="match status" value="1"/>
</dbReference>
<dbReference type="InterPro" id="IPR002302">
    <property type="entry name" value="Leu-tRNA-ligase"/>
</dbReference>
<dbReference type="Pfam" id="PF08264">
    <property type="entry name" value="Anticodon_1"/>
    <property type="match status" value="1"/>
</dbReference>
<dbReference type="CDD" id="cd00812">
    <property type="entry name" value="LeuRS_core"/>
    <property type="match status" value="1"/>
</dbReference>
<evidence type="ECO:0000259" key="12">
    <source>
        <dbReference type="Pfam" id="PF08264"/>
    </source>
</evidence>
<comment type="caution">
    <text evidence="9">Lacks conserved residue(s) required for the propagation of feature annotation.</text>
</comment>
<dbReference type="AlphaFoldDB" id="A0A0G0K8V7"/>
<evidence type="ECO:0000259" key="11">
    <source>
        <dbReference type="Pfam" id="PF00133"/>
    </source>
</evidence>
<dbReference type="InterPro" id="IPR009008">
    <property type="entry name" value="Val/Leu/Ile-tRNA-synth_edit"/>
</dbReference>
<dbReference type="Pfam" id="PF09334">
    <property type="entry name" value="tRNA-synt_1g"/>
    <property type="match status" value="1"/>
</dbReference>
<feature type="domain" description="Methionyl/Valyl/Leucyl/Isoleucyl-tRNA synthetase anticodon-binding" evidence="12">
    <location>
        <begin position="691"/>
        <end position="801"/>
    </location>
</feature>
<evidence type="ECO:0000313" key="16">
    <source>
        <dbReference type="Proteomes" id="UP000034603"/>
    </source>
</evidence>
<feature type="short sequence motif" description="'KMSKS' region" evidence="9">
    <location>
        <begin position="618"/>
        <end position="622"/>
    </location>
</feature>
<dbReference type="InterPro" id="IPR002300">
    <property type="entry name" value="aa-tRNA-synth_Ia"/>
</dbReference>
<dbReference type="EMBL" id="LBTR01000013">
    <property type="protein sequence ID" value="KKQ45559.1"/>
    <property type="molecule type" value="Genomic_DNA"/>
</dbReference>
<dbReference type="HAMAP" id="MF_00049_B">
    <property type="entry name" value="Leu_tRNA_synth_B"/>
    <property type="match status" value="1"/>
</dbReference>
<dbReference type="Proteomes" id="UP000034603">
    <property type="component" value="Unassembled WGS sequence"/>
</dbReference>
<evidence type="ECO:0000256" key="2">
    <source>
        <dbReference type="ARBA" id="ARBA00022490"/>
    </source>
</evidence>
<feature type="domain" description="Leucyl-tRNA synthetase editing" evidence="14">
    <location>
        <begin position="260"/>
        <end position="440"/>
    </location>
</feature>
<dbReference type="PROSITE" id="PS00178">
    <property type="entry name" value="AA_TRNA_LIGASE_I"/>
    <property type="match status" value="1"/>
</dbReference>
<dbReference type="GO" id="GO:0006429">
    <property type="term" value="P:leucyl-tRNA aminoacylation"/>
    <property type="evidence" value="ECO:0007669"/>
    <property type="project" value="UniProtKB-UniRule"/>
</dbReference>
<dbReference type="PANTHER" id="PTHR43740">
    <property type="entry name" value="LEUCYL-TRNA SYNTHETASE"/>
    <property type="match status" value="1"/>
</dbReference>
<keyword evidence="4 9" id="KW-0547">Nucleotide-binding</keyword>
<evidence type="ECO:0000256" key="8">
    <source>
        <dbReference type="ARBA" id="ARBA00047469"/>
    </source>
</evidence>
<dbReference type="GO" id="GO:0004823">
    <property type="term" value="F:leucine-tRNA ligase activity"/>
    <property type="evidence" value="ECO:0007669"/>
    <property type="project" value="UniProtKB-UniRule"/>
</dbReference>
<evidence type="ECO:0000259" key="13">
    <source>
        <dbReference type="Pfam" id="PF09334"/>
    </source>
</evidence>
<evidence type="ECO:0000256" key="4">
    <source>
        <dbReference type="ARBA" id="ARBA00022741"/>
    </source>
</evidence>